<feature type="transmembrane region" description="Helical" evidence="8">
    <location>
        <begin position="313"/>
        <end position="343"/>
    </location>
</feature>
<protein>
    <submittedName>
        <fullName evidence="10">Oxidoreductase</fullName>
    </submittedName>
</protein>
<dbReference type="NCBIfam" id="NF005086">
    <property type="entry name" value="PRK06521.1"/>
    <property type="match status" value="1"/>
</dbReference>
<feature type="transmembrane region" description="Helical" evidence="8">
    <location>
        <begin position="473"/>
        <end position="495"/>
    </location>
</feature>
<sequence length="673" mass="71150">MTPAVVMLLCATAFLGTAILAILAARSDRATQVIYGTSLVVSSIAVATALVQLVAAISPTSASTLTLPLGLPWLGAHFRLDALAAFFLVVINFGGALASLYGLGYGHHEHAPQRVLPFFPAFLAGMNLVVLADDAFTFLLSWEFMSLASWALVMAHHRAAGNRNAGYLYIVMASFGTLALLLAFGLLAGPEGSYDFAVMRATEQTSSTAGIVLVLLLLGAGSKAGLVPLHVWLPLAHPAAPSHVSALMSGVMTKVAVYGFIRVVFDLLGTPAAWSSVVVLLFGGATAVLGILHALMEKDLKRLLAYSTIENIGVIFVSLGLALAFAANGMGLAAALALTAALFHVLNHSFFKSLLFFGAGAVLVATGERDMEKLGGLIHRMPFTSFAFLVGCVAISALPPLNGFASEWLAFQAVLQSPELPQWGLKIIIPAIGGLLALSAALTAACFVKAFGVTFLGRPRTLVAGQAREVDRLSLAAMFVLAALCLLAGILPGIVMDGLAPVTLSLIGARMPVQMGVPWLSIVPITETRSSYNGLLVFLFTAFSASLTAYLVHRFASRALRRAPAWDCGFPEADPATQYTAGSFAQPIRRVFGTLAFQARERVDMPAPGDLRPARLAVVSRDLIWDGLYVPIAGAVGFIAEKLNHLQFLTIRRYLSLVFLALVVLLLVLALWS</sequence>
<dbReference type="PANTHER" id="PTHR42682:SF3">
    <property type="entry name" value="FORMATE HYDROGENLYASE SUBUNIT 3-RELATED"/>
    <property type="match status" value="1"/>
</dbReference>
<dbReference type="InterPro" id="IPR001750">
    <property type="entry name" value="ND/Mrp_TM"/>
</dbReference>
<dbReference type="GO" id="GO:0008137">
    <property type="term" value="F:NADH dehydrogenase (ubiquinone) activity"/>
    <property type="evidence" value="ECO:0007669"/>
    <property type="project" value="InterPro"/>
</dbReference>
<feature type="transmembrane region" description="Helical" evidence="8">
    <location>
        <begin position="349"/>
        <end position="365"/>
    </location>
</feature>
<dbReference type="InterPro" id="IPR052175">
    <property type="entry name" value="ComplexI-like_HydComp"/>
</dbReference>
<keyword evidence="3 7" id="KW-0812">Transmembrane</keyword>
<keyword evidence="2" id="KW-1003">Cell membrane</keyword>
<evidence type="ECO:0000259" key="9">
    <source>
        <dbReference type="Pfam" id="PF00361"/>
    </source>
</evidence>
<comment type="subcellular location">
    <subcellularLocation>
        <location evidence="1">Cell membrane</location>
        <topology evidence="1">Multi-pass membrane protein</topology>
    </subcellularLocation>
    <subcellularLocation>
        <location evidence="7">Membrane</location>
        <topology evidence="7">Multi-pass membrane protein</topology>
    </subcellularLocation>
</comment>
<feature type="transmembrane region" description="Helical" evidence="8">
    <location>
        <begin position="115"/>
        <end position="132"/>
    </location>
</feature>
<feature type="transmembrane region" description="Helical" evidence="8">
    <location>
        <begin position="6"/>
        <end position="25"/>
    </location>
</feature>
<dbReference type="GO" id="GO:0016491">
    <property type="term" value="F:oxidoreductase activity"/>
    <property type="evidence" value="ECO:0007669"/>
    <property type="project" value="UniProtKB-KW"/>
</dbReference>
<dbReference type="Proteomes" id="UP000037425">
    <property type="component" value="Unassembled WGS sequence"/>
</dbReference>
<name>A0A0L8BKN5_ENSAD</name>
<proteinExistence type="predicted"/>
<feature type="transmembrane region" description="Helical" evidence="8">
    <location>
        <begin position="37"/>
        <end position="62"/>
    </location>
</feature>
<dbReference type="PRINTS" id="PR01437">
    <property type="entry name" value="NUOXDRDTASE4"/>
</dbReference>
<dbReference type="GO" id="GO:0005886">
    <property type="term" value="C:plasma membrane"/>
    <property type="evidence" value="ECO:0007669"/>
    <property type="project" value="UniProtKB-SubCell"/>
</dbReference>
<dbReference type="InterPro" id="IPR003918">
    <property type="entry name" value="NADH_UbQ_OxRdtase"/>
</dbReference>
<feature type="transmembrane region" description="Helical" evidence="8">
    <location>
        <begin position="271"/>
        <end position="292"/>
    </location>
</feature>
<keyword evidence="4 8" id="KW-1133">Transmembrane helix</keyword>
<evidence type="ECO:0000256" key="2">
    <source>
        <dbReference type="ARBA" id="ARBA00022475"/>
    </source>
</evidence>
<accession>A0A0L8BKN5</accession>
<reference evidence="11" key="1">
    <citation type="submission" date="2015-07" db="EMBL/GenBank/DDBJ databases">
        <title>Whole genome sequence of an Ensifer adhaerens strain isolated from a cave pool in the Wind Cave National Park.</title>
        <authorList>
            <person name="Eng W.W.H."/>
            <person name="Gan H.M."/>
            <person name="Barton H.A."/>
            <person name="Savka M.A."/>
        </authorList>
    </citation>
    <scope>NUCLEOTIDE SEQUENCE [LARGE SCALE GENOMIC DNA]</scope>
    <source>
        <strain evidence="11">SD006</strain>
    </source>
</reference>
<evidence type="ECO:0000313" key="11">
    <source>
        <dbReference type="Proteomes" id="UP000037425"/>
    </source>
</evidence>
<dbReference type="OrthoDB" id="9811798at2"/>
<feature type="transmembrane region" description="Helical" evidence="8">
    <location>
        <begin position="654"/>
        <end position="672"/>
    </location>
</feature>
<evidence type="ECO:0000256" key="3">
    <source>
        <dbReference type="ARBA" id="ARBA00022692"/>
    </source>
</evidence>
<dbReference type="EMBL" id="LGAP01000021">
    <property type="protein sequence ID" value="KOF15236.1"/>
    <property type="molecule type" value="Genomic_DNA"/>
</dbReference>
<evidence type="ECO:0000256" key="1">
    <source>
        <dbReference type="ARBA" id="ARBA00004651"/>
    </source>
</evidence>
<evidence type="ECO:0000313" key="10">
    <source>
        <dbReference type="EMBL" id="KOF15236.1"/>
    </source>
</evidence>
<dbReference type="GO" id="GO:0042773">
    <property type="term" value="P:ATP synthesis coupled electron transport"/>
    <property type="evidence" value="ECO:0007669"/>
    <property type="project" value="InterPro"/>
</dbReference>
<keyword evidence="5" id="KW-0560">Oxidoreductase</keyword>
<keyword evidence="6 8" id="KW-0472">Membrane</keyword>
<evidence type="ECO:0000256" key="5">
    <source>
        <dbReference type="ARBA" id="ARBA00023002"/>
    </source>
</evidence>
<feature type="transmembrane region" description="Helical" evidence="8">
    <location>
        <begin position="209"/>
        <end position="232"/>
    </location>
</feature>
<organism evidence="10 11">
    <name type="scientific">Ensifer adhaerens</name>
    <name type="common">Sinorhizobium morelense</name>
    <dbReference type="NCBI Taxonomy" id="106592"/>
    <lineage>
        <taxon>Bacteria</taxon>
        <taxon>Pseudomonadati</taxon>
        <taxon>Pseudomonadota</taxon>
        <taxon>Alphaproteobacteria</taxon>
        <taxon>Hyphomicrobiales</taxon>
        <taxon>Rhizobiaceae</taxon>
        <taxon>Sinorhizobium/Ensifer group</taxon>
        <taxon>Ensifer</taxon>
    </lineage>
</organism>
<dbReference type="Pfam" id="PF00361">
    <property type="entry name" value="Proton_antipo_M"/>
    <property type="match status" value="1"/>
</dbReference>
<feature type="domain" description="NADH:quinone oxidoreductase/Mrp antiporter transmembrane" evidence="9">
    <location>
        <begin position="132"/>
        <end position="417"/>
    </location>
</feature>
<evidence type="ECO:0000256" key="7">
    <source>
        <dbReference type="RuleBase" id="RU000320"/>
    </source>
</evidence>
<evidence type="ECO:0000256" key="6">
    <source>
        <dbReference type="ARBA" id="ARBA00023136"/>
    </source>
</evidence>
<feature type="transmembrane region" description="Helical" evidence="8">
    <location>
        <begin position="167"/>
        <end position="189"/>
    </location>
</feature>
<dbReference type="AlphaFoldDB" id="A0A0L8BKN5"/>
<evidence type="ECO:0000256" key="8">
    <source>
        <dbReference type="SAM" id="Phobius"/>
    </source>
</evidence>
<dbReference type="PANTHER" id="PTHR42682">
    <property type="entry name" value="HYDROGENASE-4 COMPONENT F"/>
    <property type="match status" value="1"/>
</dbReference>
<feature type="transmembrane region" description="Helical" evidence="8">
    <location>
        <begin position="427"/>
        <end position="452"/>
    </location>
</feature>
<comment type="caution">
    <text evidence="10">The sequence shown here is derived from an EMBL/GenBank/DDBJ whole genome shotgun (WGS) entry which is preliminary data.</text>
</comment>
<feature type="transmembrane region" description="Helical" evidence="8">
    <location>
        <begin position="82"/>
        <end position="103"/>
    </location>
</feature>
<evidence type="ECO:0000256" key="4">
    <source>
        <dbReference type="ARBA" id="ARBA00022989"/>
    </source>
</evidence>
<feature type="transmembrane region" description="Helical" evidence="8">
    <location>
        <begin position="377"/>
        <end position="398"/>
    </location>
</feature>
<dbReference type="PATRIC" id="fig|106592.7.peg.3642"/>
<dbReference type="RefSeq" id="WP_053251418.1">
    <property type="nucleotide sequence ID" value="NZ_LGAP01000021.1"/>
</dbReference>
<feature type="transmembrane region" description="Helical" evidence="8">
    <location>
        <begin position="532"/>
        <end position="552"/>
    </location>
</feature>
<gene>
    <name evidence="10" type="ORF">AC244_24525</name>
</gene>